<dbReference type="EMBL" id="CAMAPF010001168">
    <property type="protein sequence ID" value="CAH9148364.1"/>
    <property type="molecule type" value="Genomic_DNA"/>
</dbReference>
<feature type="compositionally biased region" description="Basic and acidic residues" evidence="1">
    <location>
        <begin position="16"/>
        <end position="25"/>
    </location>
</feature>
<evidence type="ECO:0000256" key="1">
    <source>
        <dbReference type="SAM" id="MobiDB-lite"/>
    </source>
</evidence>
<reference evidence="2" key="1">
    <citation type="submission" date="2022-07" db="EMBL/GenBank/DDBJ databases">
        <authorList>
            <person name="Macas J."/>
            <person name="Novak P."/>
            <person name="Neumann P."/>
        </authorList>
    </citation>
    <scope>NUCLEOTIDE SEQUENCE</scope>
</reference>
<dbReference type="Proteomes" id="UP001152523">
    <property type="component" value="Unassembled WGS sequence"/>
</dbReference>
<keyword evidence="3" id="KW-1185">Reference proteome</keyword>
<comment type="caution">
    <text evidence="2">The sequence shown here is derived from an EMBL/GenBank/DDBJ whole genome shotgun (WGS) entry which is preliminary data.</text>
</comment>
<feature type="compositionally biased region" description="Low complexity" evidence="1">
    <location>
        <begin position="300"/>
        <end position="312"/>
    </location>
</feature>
<dbReference type="AlphaFoldDB" id="A0AAV0GLZ6"/>
<protein>
    <submittedName>
        <fullName evidence="2">Uncharacterized protein</fullName>
    </submittedName>
</protein>
<feature type="region of interest" description="Disordered" evidence="1">
    <location>
        <begin position="293"/>
        <end position="312"/>
    </location>
</feature>
<feature type="region of interest" description="Disordered" evidence="1">
    <location>
        <begin position="1"/>
        <end position="26"/>
    </location>
</feature>
<accession>A0AAV0GLZ6</accession>
<name>A0AAV0GLZ6_9ASTE</name>
<organism evidence="2 3">
    <name type="scientific">Cuscuta epithymum</name>
    <dbReference type="NCBI Taxonomy" id="186058"/>
    <lineage>
        <taxon>Eukaryota</taxon>
        <taxon>Viridiplantae</taxon>
        <taxon>Streptophyta</taxon>
        <taxon>Embryophyta</taxon>
        <taxon>Tracheophyta</taxon>
        <taxon>Spermatophyta</taxon>
        <taxon>Magnoliopsida</taxon>
        <taxon>eudicotyledons</taxon>
        <taxon>Gunneridae</taxon>
        <taxon>Pentapetalae</taxon>
        <taxon>asterids</taxon>
        <taxon>lamiids</taxon>
        <taxon>Solanales</taxon>
        <taxon>Convolvulaceae</taxon>
        <taxon>Cuscuteae</taxon>
        <taxon>Cuscuta</taxon>
        <taxon>Cuscuta subgen. Cuscuta</taxon>
    </lineage>
</organism>
<evidence type="ECO:0000313" key="2">
    <source>
        <dbReference type="EMBL" id="CAH9148364.1"/>
    </source>
</evidence>
<feature type="region of interest" description="Disordered" evidence="1">
    <location>
        <begin position="40"/>
        <end position="77"/>
    </location>
</feature>
<evidence type="ECO:0000313" key="3">
    <source>
        <dbReference type="Proteomes" id="UP001152523"/>
    </source>
</evidence>
<gene>
    <name evidence="2" type="ORF">CEPIT_LOCUS44457</name>
</gene>
<sequence length="312" mass="34941">MKDIVDQPKGGNELVVFDKEGDKGGRALKAPKLQKWVQKKKTQFKALNPKVQPKGRQPVAKQGTAQSQPVGPHPKEGLKIAPKLSVTSKEPQVLAHKLIAAPSTSLGPSVQTVRPSKDAAKDSLTVNMLPIVLLSKNSPKPTHHGKGSRLRTNQMTITKNRFGKDVCEDLPPGELVYSMYEMHYKDIVTGVFTDEKGKRFATIIQPEELPKWETVIKVGVDYKPVTNEDAPSVYFTHSGIMNLLGVTRNLTWCGFDPKLFPSNVFSFFDQNSKENRRYYKEKIRWERRILKGKAKEGVNSSDESSSYDDFSC</sequence>
<proteinExistence type="predicted"/>